<gene>
    <name evidence="7" type="primary">murI</name>
    <name evidence="7" type="ORF">SCFA_2610002</name>
</gene>
<keyword evidence="6" id="KW-0961">Cell wall biogenesis/degradation</keyword>
<reference evidence="7" key="1">
    <citation type="submission" date="2019-03" db="EMBL/GenBank/DDBJ databases">
        <authorList>
            <person name="Hao L."/>
        </authorList>
    </citation>
    <scope>NUCLEOTIDE SEQUENCE</scope>
</reference>
<dbReference type="Gene3D" id="3.40.50.1860">
    <property type="match status" value="2"/>
</dbReference>
<dbReference type="PROSITE" id="PS00924">
    <property type="entry name" value="ASP_GLU_RACEMASE_2"/>
    <property type="match status" value="1"/>
</dbReference>
<dbReference type="GO" id="GO:0008881">
    <property type="term" value="F:glutamate racemase activity"/>
    <property type="evidence" value="ECO:0007669"/>
    <property type="project" value="UniProtKB-EC"/>
</dbReference>
<proteinExistence type="inferred from homology"/>
<sequence length="265" mass="28618">MPFEEPVGFFDSGVGGLSVMREVRRLLPAEDLVYFADSAHCPYGLKPPGVIRARAFAICDFLLARGAKLLVIASNTTSIAALDDLRQRYNLPIVGIEPAVKPAVAATRNGRIGILATGVTLAGDRFNSLIERFGNGVEIYPQACPGLVEVVETGGCNKPEAEYLLRTYLSPLLARDVDTIVLGCTHYPFLRPVVERLAGKNISVIDSGEAVAQHVVRVLRKHGLLNHTTLKGKECFFTSGEPGVVEPVVRFLWGDPGVVVERAAI</sequence>
<dbReference type="InterPro" id="IPR004391">
    <property type="entry name" value="Glu_race"/>
</dbReference>
<protein>
    <recommendedName>
        <fullName evidence="2">glutamate racemase</fullName>
        <ecNumber evidence="2">5.1.1.3</ecNumber>
    </recommendedName>
</protein>
<dbReference type="GO" id="GO:0071555">
    <property type="term" value="P:cell wall organization"/>
    <property type="evidence" value="ECO:0007669"/>
    <property type="project" value="UniProtKB-KW"/>
</dbReference>
<dbReference type="EMBL" id="CAADRN010000181">
    <property type="protein sequence ID" value="VFU14738.1"/>
    <property type="molecule type" value="Genomic_DNA"/>
</dbReference>
<dbReference type="PANTHER" id="PTHR21198:SF2">
    <property type="entry name" value="GLUTAMATE RACEMASE"/>
    <property type="match status" value="1"/>
</dbReference>
<dbReference type="EC" id="5.1.1.3" evidence="2"/>
<dbReference type="HAMAP" id="MF_00258">
    <property type="entry name" value="Glu_racemase"/>
    <property type="match status" value="1"/>
</dbReference>
<name>A0A485M0S6_9ZZZZ</name>
<dbReference type="FunFam" id="3.40.50.1860:FF:000001">
    <property type="entry name" value="Glutamate racemase"/>
    <property type="match status" value="1"/>
</dbReference>
<dbReference type="PANTHER" id="PTHR21198">
    <property type="entry name" value="GLUTAMATE RACEMASE"/>
    <property type="match status" value="1"/>
</dbReference>
<dbReference type="NCBIfam" id="TIGR00067">
    <property type="entry name" value="glut_race"/>
    <property type="match status" value="1"/>
</dbReference>
<organism evidence="7">
    <name type="scientific">anaerobic digester metagenome</name>
    <dbReference type="NCBI Taxonomy" id="1263854"/>
    <lineage>
        <taxon>unclassified sequences</taxon>
        <taxon>metagenomes</taxon>
        <taxon>ecological metagenomes</taxon>
    </lineage>
</organism>
<keyword evidence="3" id="KW-0133">Cell shape</keyword>
<evidence type="ECO:0000256" key="2">
    <source>
        <dbReference type="ARBA" id="ARBA00013090"/>
    </source>
</evidence>
<evidence type="ECO:0000256" key="6">
    <source>
        <dbReference type="ARBA" id="ARBA00023316"/>
    </source>
</evidence>
<dbReference type="SUPFAM" id="SSF53681">
    <property type="entry name" value="Aspartate/glutamate racemase"/>
    <property type="match status" value="2"/>
</dbReference>
<dbReference type="Pfam" id="PF01177">
    <property type="entry name" value="Asp_Glu_race"/>
    <property type="match status" value="1"/>
</dbReference>
<evidence type="ECO:0000256" key="1">
    <source>
        <dbReference type="ARBA" id="ARBA00001602"/>
    </source>
</evidence>
<dbReference type="GO" id="GO:0008360">
    <property type="term" value="P:regulation of cell shape"/>
    <property type="evidence" value="ECO:0007669"/>
    <property type="project" value="UniProtKB-KW"/>
</dbReference>
<keyword evidence="5 7" id="KW-0413">Isomerase</keyword>
<dbReference type="GO" id="GO:0009252">
    <property type="term" value="P:peptidoglycan biosynthetic process"/>
    <property type="evidence" value="ECO:0007669"/>
    <property type="project" value="UniProtKB-KW"/>
</dbReference>
<dbReference type="InterPro" id="IPR001920">
    <property type="entry name" value="Asp/Glu_race"/>
</dbReference>
<dbReference type="InterPro" id="IPR015942">
    <property type="entry name" value="Asp/Glu/hydantoin_racemase"/>
</dbReference>
<keyword evidence="4" id="KW-0573">Peptidoglycan synthesis</keyword>
<dbReference type="InterPro" id="IPR033134">
    <property type="entry name" value="Asp/Glu_racemase_AS_2"/>
</dbReference>
<evidence type="ECO:0000256" key="4">
    <source>
        <dbReference type="ARBA" id="ARBA00022984"/>
    </source>
</evidence>
<dbReference type="AlphaFoldDB" id="A0A485M0S6"/>
<evidence type="ECO:0000313" key="7">
    <source>
        <dbReference type="EMBL" id="VFU14738.1"/>
    </source>
</evidence>
<evidence type="ECO:0000256" key="5">
    <source>
        <dbReference type="ARBA" id="ARBA00023235"/>
    </source>
</evidence>
<accession>A0A485M0S6</accession>
<comment type="catalytic activity">
    <reaction evidence="1">
        <text>L-glutamate = D-glutamate</text>
        <dbReference type="Rhea" id="RHEA:12813"/>
        <dbReference type="ChEBI" id="CHEBI:29985"/>
        <dbReference type="ChEBI" id="CHEBI:29986"/>
        <dbReference type="EC" id="5.1.1.3"/>
    </reaction>
</comment>
<evidence type="ECO:0000256" key="3">
    <source>
        <dbReference type="ARBA" id="ARBA00022960"/>
    </source>
</evidence>